<dbReference type="Proteomes" id="UP000388235">
    <property type="component" value="Chromosome"/>
</dbReference>
<evidence type="ECO:0000259" key="5">
    <source>
        <dbReference type="Pfam" id="PF04357"/>
    </source>
</evidence>
<dbReference type="EMBL" id="CP045871">
    <property type="protein sequence ID" value="QGG80106.1"/>
    <property type="molecule type" value="Genomic_DNA"/>
</dbReference>
<sequence>MKWWTALTFGLLMALGGGLNTVLATQHGLQWLLDQVAGSVQASGVRGRLIGPLKIQTLAVRDAEGVWLRASDVQLDWTPRQLLSWVVSIEQLSAASIEWVRQPLPTTATDDGGPLPMPLPGLRVGRLSVAQFGLPDDVDAVNQWAVDGALQGDAQSVTGHLDVWPLSASPDADRLAIEGDWSVQGGAHVRAQLDGTADGLWARMARLDVTSPWSLHLDAAGSIEAWTLGVQGTDSTATFVDLAASGHRHLGAATMDLRIDALADLAPYARQLGRHLTLTLNRDLDSVRASADSATARIQVSAPWTGTALPSSADLDLHIKQLAPLIGRDDIKVSALGLTGTAQAVSQGWALHSVVSAADVAAPGVQSPQLTLNSRVHTSPERVDFELDLRGALAGQGWADDAFALTSHGQLTLATGRLGLTSLRVSGDNGSATAAGTVQMPGHLDLTGTVQSPRLPLPLPALFNWSLLQQDAGAYALALDGGDLSVQVSAPPALDSAAARVSVDALAHAGTAIEQATLDLSVSAVDQGWAFDTDLALAAVTIAQQRVEQVRLAAPGRWVAGVLYTDIALAAEVQSQPAQLETALVVDGQAWSLAQLTGGWAGWQIAGTVSGNLATPEQARGSVQLSGTQGPLDVTAALDLLGASAELSATVSGAQGPGWSLDTQTLTALLTPTQISGTLRGTGRVERGGAPVALAMSVPFEASPQRQRVSLTPTASLGDIKVKTLSPLVIQDVNGVLDAAGVLGMLGGQVNVQAALDGDALQARVDMDGLDLVDLGPWVGRDDLRGTVSGQVRLPKSRRLTDLSARFDAAGLAAGPANTPSLALTGEARLAAQRLDFEVRAADSLATFNARTQGHLVTDPPSGWGLVARRIEAEASLTGALGPLWSVVGPAEQRLVGNIDAQAQLNGPLASPLWSAQVALSQAEFEDGLSGLWVKNVGAQARVDPRAIELLNLTGEGAKGGTFDVRGVYPLTGGGQQLTLSLDALAPLQRDDIQLVVSGRAVYQALGTEPSISGAIVLNQGRIDLDQRTGNRFTTLDVDFGDVPTPVTVAGTGIALDLRIGAANQLFVSGLGLDSEWSTDIAIGGTTRAPMLSGQVASIRGDLDLLGKVFELEPSAIQFNGAPTGARLDFSALRQVEDVEVRVRVTGLASAPVIDLAATPDLPDDEILARVLFGRSASQLGTLEAAQLAWAVSRYTLGDTASLVGSVQTALGVDRLEVGVNDQGQASVGAGKYIADDLYVEVRSSAQGAAGLNIEWTPRRNVEIATEVEGAGDPRLSIQWKRDYD</sequence>
<dbReference type="RefSeq" id="WP_153713610.1">
    <property type="nucleotide sequence ID" value="NZ_CP045871.1"/>
</dbReference>
<evidence type="ECO:0000256" key="2">
    <source>
        <dbReference type="ARBA" id="ARBA00022692"/>
    </source>
</evidence>
<dbReference type="KEGG" id="llp:GH975_05770"/>
<organism evidence="6 7">
    <name type="scientific">Litorivicinus lipolyticus</name>
    <dbReference type="NCBI Taxonomy" id="418701"/>
    <lineage>
        <taxon>Bacteria</taxon>
        <taxon>Pseudomonadati</taxon>
        <taxon>Pseudomonadota</taxon>
        <taxon>Gammaproteobacteria</taxon>
        <taxon>Oceanospirillales</taxon>
        <taxon>Litorivicinaceae</taxon>
        <taxon>Litorivicinus</taxon>
    </lineage>
</organism>
<dbReference type="PANTHER" id="PTHR36985:SF1">
    <property type="entry name" value="TRANSLOCATION AND ASSEMBLY MODULE SUBUNIT TAMB"/>
    <property type="match status" value="1"/>
</dbReference>
<protein>
    <recommendedName>
        <fullName evidence="5">Translocation and assembly module TamB C-terminal domain-containing protein</fullName>
    </recommendedName>
</protein>
<gene>
    <name evidence="6" type="ORF">GH975_05770</name>
</gene>
<evidence type="ECO:0000256" key="1">
    <source>
        <dbReference type="ARBA" id="ARBA00004167"/>
    </source>
</evidence>
<dbReference type="GO" id="GO:0005886">
    <property type="term" value="C:plasma membrane"/>
    <property type="evidence" value="ECO:0007669"/>
    <property type="project" value="InterPro"/>
</dbReference>
<evidence type="ECO:0000313" key="7">
    <source>
        <dbReference type="Proteomes" id="UP000388235"/>
    </source>
</evidence>
<reference evidence="6 7" key="1">
    <citation type="submission" date="2019-11" db="EMBL/GenBank/DDBJ databases">
        <authorList>
            <person name="Khan S.A."/>
            <person name="Jeon C.O."/>
            <person name="Chun B.H."/>
        </authorList>
    </citation>
    <scope>NUCLEOTIDE SEQUENCE [LARGE SCALE GENOMIC DNA]</scope>
    <source>
        <strain evidence="6 7">IMCC 1097</strain>
    </source>
</reference>
<name>A0A5Q2QDK4_9GAMM</name>
<evidence type="ECO:0000256" key="3">
    <source>
        <dbReference type="ARBA" id="ARBA00022989"/>
    </source>
</evidence>
<feature type="domain" description="Translocation and assembly module TamB C-terminal" evidence="5">
    <location>
        <begin position="953"/>
        <end position="1284"/>
    </location>
</feature>
<keyword evidence="3" id="KW-1133">Transmembrane helix</keyword>
<dbReference type="GO" id="GO:0009306">
    <property type="term" value="P:protein secretion"/>
    <property type="evidence" value="ECO:0007669"/>
    <property type="project" value="InterPro"/>
</dbReference>
<comment type="subcellular location">
    <subcellularLocation>
        <location evidence="1">Membrane</location>
        <topology evidence="1">Single-pass membrane protein</topology>
    </subcellularLocation>
</comment>
<proteinExistence type="predicted"/>
<evidence type="ECO:0000256" key="4">
    <source>
        <dbReference type="ARBA" id="ARBA00023136"/>
    </source>
</evidence>
<dbReference type="InterPro" id="IPR007452">
    <property type="entry name" value="TamB_C"/>
</dbReference>
<evidence type="ECO:0000313" key="6">
    <source>
        <dbReference type="EMBL" id="QGG80106.1"/>
    </source>
</evidence>
<dbReference type="PANTHER" id="PTHR36985">
    <property type="entry name" value="TRANSLOCATION AND ASSEMBLY MODULE SUBUNIT TAMB"/>
    <property type="match status" value="1"/>
</dbReference>
<accession>A0A5Q2QDK4</accession>
<keyword evidence="4" id="KW-0472">Membrane</keyword>
<dbReference type="Pfam" id="PF04357">
    <property type="entry name" value="TamB"/>
    <property type="match status" value="1"/>
</dbReference>
<keyword evidence="2" id="KW-0812">Transmembrane</keyword>
<dbReference type="OrthoDB" id="7784409at2"/>
<keyword evidence="7" id="KW-1185">Reference proteome</keyword>